<feature type="compositionally biased region" description="Low complexity" evidence="1">
    <location>
        <begin position="120"/>
        <end position="137"/>
    </location>
</feature>
<accession>A0AAV5SBE9</accession>
<evidence type="ECO:0000313" key="3">
    <source>
        <dbReference type="Proteomes" id="UP001432027"/>
    </source>
</evidence>
<proteinExistence type="predicted"/>
<dbReference type="Proteomes" id="UP001432027">
    <property type="component" value="Unassembled WGS sequence"/>
</dbReference>
<protein>
    <submittedName>
        <fullName evidence="2">Uncharacterized protein</fullName>
    </submittedName>
</protein>
<sequence length="177" mass="19358">RKRKEESSQGLHSFPHLLSPIQSNPPPPLPVPMSGEAPNGDSHSFVYLRGMDTVAPKEEDTVSIGELPDRSLSGEFEEALRKVSFSSISSFDTRNTYISALDTLREATFPHLLLTRKSLRQSSKFSSPSSSSSTMDSPLISLRMHPPGASMDTPQITSPLLQLLPRPEMSLSIPTSP</sequence>
<feature type="non-terminal residue" evidence="2">
    <location>
        <position position="1"/>
    </location>
</feature>
<feature type="region of interest" description="Disordered" evidence="1">
    <location>
        <begin position="1"/>
        <end position="44"/>
    </location>
</feature>
<evidence type="ECO:0000313" key="2">
    <source>
        <dbReference type="EMBL" id="GMS80328.1"/>
    </source>
</evidence>
<reference evidence="2" key="1">
    <citation type="submission" date="2023-10" db="EMBL/GenBank/DDBJ databases">
        <title>Genome assembly of Pristionchus species.</title>
        <authorList>
            <person name="Yoshida K."/>
            <person name="Sommer R.J."/>
        </authorList>
    </citation>
    <scope>NUCLEOTIDE SEQUENCE</scope>
    <source>
        <strain evidence="2">RS0144</strain>
    </source>
</reference>
<name>A0AAV5SBE9_9BILA</name>
<evidence type="ECO:0000256" key="1">
    <source>
        <dbReference type="SAM" id="MobiDB-lite"/>
    </source>
</evidence>
<gene>
    <name evidence="2" type="ORF">PENTCL1PPCAC_2503</name>
</gene>
<dbReference type="EMBL" id="BTSX01000001">
    <property type="protein sequence ID" value="GMS80328.1"/>
    <property type="molecule type" value="Genomic_DNA"/>
</dbReference>
<organism evidence="2 3">
    <name type="scientific">Pristionchus entomophagus</name>
    <dbReference type="NCBI Taxonomy" id="358040"/>
    <lineage>
        <taxon>Eukaryota</taxon>
        <taxon>Metazoa</taxon>
        <taxon>Ecdysozoa</taxon>
        <taxon>Nematoda</taxon>
        <taxon>Chromadorea</taxon>
        <taxon>Rhabditida</taxon>
        <taxon>Rhabditina</taxon>
        <taxon>Diplogasteromorpha</taxon>
        <taxon>Diplogasteroidea</taxon>
        <taxon>Neodiplogasteridae</taxon>
        <taxon>Pristionchus</taxon>
    </lineage>
</organism>
<dbReference type="AlphaFoldDB" id="A0AAV5SBE9"/>
<comment type="caution">
    <text evidence="2">The sequence shown here is derived from an EMBL/GenBank/DDBJ whole genome shotgun (WGS) entry which is preliminary data.</text>
</comment>
<keyword evidence="3" id="KW-1185">Reference proteome</keyword>
<feature type="region of interest" description="Disordered" evidence="1">
    <location>
        <begin position="120"/>
        <end position="177"/>
    </location>
</feature>